<feature type="domain" description="D-isomer specific 2-hydroxyacid dehydrogenase NAD-binding" evidence="3">
    <location>
        <begin position="95"/>
        <end position="283"/>
    </location>
</feature>
<dbReference type="PANTHER" id="PTHR10996">
    <property type="entry name" value="2-HYDROXYACID DEHYDROGENASE-RELATED"/>
    <property type="match status" value="1"/>
</dbReference>
<dbReference type="GO" id="GO:0005829">
    <property type="term" value="C:cytosol"/>
    <property type="evidence" value="ECO:0007669"/>
    <property type="project" value="TreeGrafter"/>
</dbReference>
<dbReference type="InterPro" id="IPR006140">
    <property type="entry name" value="D-isomer_DH_NAD-bd"/>
</dbReference>
<evidence type="ECO:0000259" key="3">
    <source>
        <dbReference type="Pfam" id="PF02826"/>
    </source>
</evidence>
<dbReference type="GO" id="GO:0051287">
    <property type="term" value="F:NAD binding"/>
    <property type="evidence" value="ECO:0007669"/>
    <property type="project" value="InterPro"/>
</dbReference>
<keyword evidence="2" id="KW-0520">NAD</keyword>
<organism evidence="4 5">
    <name type="scientific">Actinocatenispora sera</name>
    <dbReference type="NCBI Taxonomy" id="390989"/>
    <lineage>
        <taxon>Bacteria</taxon>
        <taxon>Bacillati</taxon>
        <taxon>Actinomycetota</taxon>
        <taxon>Actinomycetes</taxon>
        <taxon>Micromonosporales</taxon>
        <taxon>Micromonosporaceae</taxon>
        <taxon>Actinocatenispora</taxon>
    </lineage>
</organism>
<reference evidence="4" key="1">
    <citation type="submission" date="2020-08" db="EMBL/GenBank/DDBJ databases">
        <title>Whole genome shotgun sequence of Actinocatenispora sera NBRC 101916.</title>
        <authorList>
            <person name="Komaki H."/>
            <person name="Tamura T."/>
        </authorList>
    </citation>
    <scope>NUCLEOTIDE SEQUENCE</scope>
    <source>
        <strain evidence="4">NBRC 101916</strain>
    </source>
</reference>
<dbReference type="Proteomes" id="UP000680750">
    <property type="component" value="Chromosome"/>
</dbReference>
<dbReference type="KEGG" id="aser:Asera_32780"/>
<proteinExistence type="predicted"/>
<dbReference type="InterPro" id="IPR036291">
    <property type="entry name" value="NAD(P)-bd_dom_sf"/>
</dbReference>
<dbReference type="InterPro" id="IPR050223">
    <property type="entry name" value="D-isomer_2-hydroxyacid_DH"/>
</dbReference>
<protein>
    <recommendedName>
        <fullName evidence="3">D-isomer specific 2-hydroxyacid dehydrogenase NAD-binding domain-containing protein</fullName>
    </recommendedName>
</protein>
<accession>A0A810L0X4</accession>
<keyword evidence="5" id="KW-1185">Reference proteome</keyword>
<evidence type="ECO:0000256" key="2">
    <source>
        <dbReference type="ARBA" id="ARBA00023027"/>
    </source>
</evidence>
<dbReference type="GO" id="GO:0030267">
    <property type="term" value="F:glyoxylate reductase (NADPH) activity"/>
    <property type="evidence" value="ECO:0007669"/>
    <property type="project" value="TreeGrafter"/>
</dbReference>
<evidence type="ECO:0000256" key="1">
    <source>
        <dbReference type="ARBA" id="ARBA00023002"/>
    </source>
</evidence>
<dbReference type="EMBL" id="AP023354">
    <property type="protein sequence ID" value="BCJ29170.1"/>
    <property type="molecule type" value="Genomic_DNA"/>
</dbReference>
<dbReference type="Gene3D" id="3.40.50.720">
    <property type="entry name" value="NAD(P)-binding Rossmann-like Domain"/>
    <property type="match status" value="2"/>
</dbReference>
<sequence>MHGVASVGERAVARLRRERPHWRFTDGAPPAGARYSVLVAGRPDEALLSASPALRTLVVPFAGIPAQTAERLADRPGIAVRTLHHTAGPTAELALGLVLAAARALVPADRAMRDGDWTPRFVPPEPTMVLAGHTATVVGYGEVGRRVARGLAALDLRVNAIRAGARGTSGDGVALIHPPRRLPELLRRSRVVVLAVPLSARTTGLIGANELALLPDPAVLVNVARAAVVDESALYQRLLTGKLAAGLDVWWSEASGDGPRTGIAASRFPFHELPNVVLSPHRGGAFSLPEVQRARLTELTRVLDDLSVHSGE</sequence>
<gene>
    <name evidence="4" type="ORF">Asera_32780</name>
</gene>
<evidence type="ECO:0000313" key="4">
    <source>
        <dbReference type="EMBL" id="BCJ29170.1"/>
    </source>
</evidence>
<dbReference type="SUPFAM" id="SSF51735">
    <property type="entry name" value="NAD(P)-binding Rossmann-fold domains"/>
    <property type="match status" value="1"/>
</dbReference>
<dbReference type="SUPFAM" id="SSF52283">
    <property type="entry name" value="Formate/glycerate dehydrogenase catalytic domain-like"/>
    <property type="match status" value="1"/>
</dbReference>
<dbReference type="PANTHER" id="PTHR10996:SF178">
    <property type="entry name" value="2-HYDROXYACID DEHYDROGENASE YGL185C-RELATED"/>
    <property type="match status" value="1"/>
</dbReference>
<evidence type="ECO:0000313" key="5">
    <source>
        <dbReference type="Proteomes" id="UP000680750"/>
    </source>
</evidence>
<dbReference type="Pfam" id="PF02826">
    <property type="entry name" value="2-Hacid_dh_C"/>
    <property type="match status" value="1"/>
</dbReference>
<dbReference type="AlphaFoldDB" id="A0A810L0X4"/>
<name>A0A810L0X4_9ACTN</name>
<keyword evidence="1" id="KW-0560">Oxidoreductase</keyword>
<dbReference type="GO" id="GO:0016618">
    <property type="term" value="F:hydroxypyruvate reductase [NAD(P)H] activity"/>
    <property type="evidence" value="ECO:0007669"/>
    <property type="project" value="TreeGrafter"/>
</dbReference>